<dbReference type="Proteomes" id="UP000694557">
    <property type="component" value="Unassembled WGS sequence"/>
</dbReference>
<evidence type="ECO:0000256" key="9">
    <source>
        <dbReference type="ARBA" id="ARBA00023137"/>
    </source>
</evidence>
<dbReference type="PROSITE" id="PS50057">
    <property type="entry name" value="FERM_3"/>
    <property type="match status" value="1"/>
</dbReference>
<keyword evidence="5 12" id="KW-0547">Nucleotide-binding</keyword>
<keyword evidence="6" id="KW-0418">Kinase</keyword>
<dbReference type="InterPro" id="IPR008266">
    <property type="entry name" value="Tyr_kinase_AS"/>
</dbReference>
<dbReference type="InterPro" id="IPR011009">
    <property type="entry name" value="Kinase-like_dom_sf"/>
</dbReference>
<dbReference type="InterPro" id="IPR041155">
    <property type="entry name" value="FERM_F1"/>
</dbReference>
<dbReference type="EC" id="2.7.10.2" evidence="1"/>
<evidence type="ECO:0000256" key="4">
    <source>
        <dbReference type="ARBA" id="ARBA00022737"/>
    </source>
</evidence>
<dbReference type="InterPro" id="IPR035963">
    <property type="entry name" value="FERM_2"/>
</dbReference>
<evidence type="ECO:0000256" key="1">
    <source>
        <dbReference type="ARBA" id="ARBA00011903"/>
    </source>
</evidence>
<dbReference type="Pfam" id="PF07714">
    <property type="entry name" value="PK_Tyr_Ser-Thr"/>
    <property type="match status" value="2"/>
</dbReference>
<protein>
    <recommendedName>
        <fullName evidence="1">non-specific protein-tyrosine kinase</fullName>
        <ecNumber evidence="1">2.7.10.2</ecNumber>
    </recommendedName>
</protein>
<evidence type="ECO:0000259" key="14">
    <source>
        <dbReference type="PROSITE" id="PS50011"/>
    </source>
</evidence>
<dbReference type="GO" id="GO:0035556">
    <property type="term" value="P:intracellular signal transduction"/>
    <property type="evidence" value="ECO:0007669"/>
    <property type="project" value="InterPro"/>
</dbReference>
<evidence type="ECO:0000256" key="12">
    <source>
        <dbReference type="PIRSR" id="PIRSR000636-2"/>
    </source>
</evidence>
<feature type="domain" description="Protein kinase" evidence="14">
    <location>
        <begin position="514"/>
        <end position="798"/>
    </location>
</feature>
<dbReference type="InterPro" id="IPR020776">
    <property type="entry name" value="Tyr_kinase_non-rcpt_Jak1"/>
</dbReference>
<feature type="domain" description="Protein kinase" evidence="14">
    <location>
        <begin position="804"/>
        <end position="1057"/>
    </location>
</feature>
<dbReference type="InterPro" id="IPR000299">
    <property type="entry name" value="FERM_domain"/>
</dbReference>
<keyword evidence="17" id="KW-1185">Reference proteome</keyword>
<dbReference type="SUPFAM" id="SSF55550">
    <property type="entry name" value="SH2 domain"/>
    <property type="match status" value="1"/>
</dbReference>
<dbReference type="SUPFAM" id="SSF47031">
    <property type="entry name" value="Second domain of FERM"/>
    <property type="match status" value="1"/>
</dbReference>
<dbReference type="InterPro" id="IPR019748">
    <property type="entry name" value="FERM_central"/>
</dbReference>
<sequence length="1057" mass="121102">MEVGRQLLVKMRMKRKGEFTSVPVLPQGLEVHLYLEDSPQLEFLRGCYTAEELCTKAAKKCGISPLCCNLFALYDEVRKIWFPPNHTFKESSRLKLHYRMRFYFTNWHGANESVPRVCRHTLKSKNSNEPEGNPLLDTASLKYLFAQGQHDFLKGWATLGNPQNEEEVHYIENECLGMAVLSISHHALDNNIVIPGVAGQISYKKYIPDRVNQIIKQRNFLTRLRISRVFQDFLSEFNNKTVQSDNVSTHDIKVKYLATLETLTCGFGCEVCSKMYYSTHNALCNRVYRHTLRKKFALGQRQNQMKKSLKHKTNINLTNKPPQGVSNDWKTFSDFHEITHINIKGSAVTVHKQDNKNMELGLGFHAEALSFAALIDGYFRLTVDAHHFLCTDVAPPSVVRNLQEGCHGPISMDYTSHKLRQEGEEEGMYVLRWSCINYDHILLTVTGNEVQHKHHLPHPQSCVQRLPTGLSCYLNGTDLRQPSLRELTEQLRGQTLSTDRGFFQLRKACPPQPRGMEEHLGCGTRTNIYAGKLKIKCEEEKDVWGSQTHHQVKVVLKMLRSQHRDISMAFFETVSMMHQVSHQHIALLHGVCVRNQDNIIVEEYVKLGPLDVFMKGCRLQLSTSWKFQVAKQLASVLSYLEDKKLVHGYVSAKNILVERDGLEGETGPFIKLSSPGVPISALNRQECVERIPWIAPECVRDSQVLSVAVDKWGFGTTLWEICYDGEAPLKDKKLIEKEMFYSAQCSLVTPDCPQLGELITKCMTYDPKRRPFFRAIVRDLTGVAEQSKVPIQEVDPTVFETRFLRKIKDLGEGHFGKVELCQYDPRGDGRGQLVAVKSLKPESRGQLWREIDTMRELYHHNISSALIMEYLPAGSLKDYLPWRKHQTDLRRLLHYALQICQGMDYLGSQRFIHRDLAARNVLVENESTVKIGDFGLTKSMKEDKSYYTVREETDSPVFWYAPECLVDCKFYPASDVWSFGVTLYELLTYCETSSSPTTVKNFMLRPIQGQMNITQLVEVLMAGRRLPCPPHCPDAVRELGKYRSRISFPSPNPNLNH</sequence>
<feature type="domain" description="FERM" evidence="15">
    <location>
        <begin position="27"/>
        <end position="386"/>
    </location>
</feature>
<evidence type="ECO:0000313" key="17">
    <source>
        <dbReference type="Proteomes" id="UP000694557"/>
    </source>
</evidence>
<evidence type="ECO:0000256" key="7">
    <source>
        <dbReference type="ARBA" id="ARBA00022840"/>
    </source>
</evidence>
<proteinExistence type="predicted"/>
<dbReference type="GO" id="GO:0016020">
    <property type="term" value="C:membrane"/>
    <property type="evidence" value="ECO:0007669"/>
    <property type="project" value="InterPro"/>
</dbReference>
<evidence type="ECO:0000256" key="10">
    <source>
        <dbReference type="ARBA" id="ARBA00051245"/>
    </source>
</evidence>
<dbReference type="SUPFAM" id="SSF56112">
    <property type="entry name" value="Protein kinase-like (PK-like)"/>
    <property type="match status" value="2"/>
</dbReference>
<reference evidence="16" key="2">
    <citation type="submission" date="2025-09" db="UniProtKB">
        <authorList>
            <consortium name="Ensembl"/>
        </authorList>
    </citation>
    <scope>IDENTIFICATION</scope>
</reference>
<dbReference type="InterPro" id="IPR000719">
    <property type="entry name" value="Prot_kinase_dom"/>
</dbReference>
<keyword evidence="9" id="KW-0829">Tyrosine-protein kinase</keyword>
<dbReference type="PROSITE" id="PS50011">
    <property type="entry name" value="PROTEIN_KINASE_DOM"/>
    <property type="match status" value="2"/>
</dbReference>
<dbReference type="InterPro" id="IPR019749">
    <property type="entry name" value="Band_41_domain"/>
</dbReference>
<dbReference type="InterPro" id="IPR017441">
    <property type="entry name" value="Protein_kinase_ATP_BS"/>
</dbReference>
<feature type="binding site" evidence="12">
    <location>
        <begin position="810"/>
        <end position="818"/>
    </location>
    <ligand>
        <name>ATP</name>
        <dbReference type="ChEBI" id="CHEBI:30616"/>
    </ligand>
</feature>
<dbReference type="GO" id="GO:0007259">
    <property type="term" value="P:cell surface receptor signaling pathway via JAK-STAT"/>
    <property type="evidence" value="ECO:0007669"/>
    <property type="project" value="TreeGrafter"/>
</dbReference>
<dbReference type="GO" id="GO:0005829">
    <property type="term" value="C:cytosol"/>
    <property type="evidence" value="ECO:0007669"/>
    <property type="project" value="TreeGrafter"/>
</dbReference>
<evidence type="ECO:0000256" key="13">
    <source>
        <dbReference type="PROSITE-ProRule" id="PRU10141"/>
    </source>
</evidence>
<dbReference type="InterPro" id="IPR051286">
    <property type="entry name" value="JAK"/>
</dbReference>
<keyword evidence="3" id="KW-0808">Transferase</keyword>
<dbReference type="GO" id="GO:0004715">
    <property type="term" value="F:non-membrane spanning protein tyrosine kinase activity"/>
    <property type="evidence" value="ECO:0007669"/>
    <property type="project" value="UniProtKB-EC"/>
</dbReference>
<evidence type="ECO:0000256" key="2">
    <source>
        <dbReference type="ARBA" id="ARBA00022553"/>
    </source>
</evidence>
<evidence type="ECO:0000313" key="16">
    <source>
        <dbReference type="Ensembl" id="ENSOKIP00005080688.1"/>
    </source>
</evidence>
<dbReference type="Gene3D" id="1.10.510.10">
    <property type="entry name" value="Transferase(Phosphotransferase) domain 1"/>
    <property type="match status" value="2"/>
</dbReference>
<dbReference type="SUPFAM" id="SSF50729">
    <property type="entry name" value="PH domain-like"/>
    <property type="match status" value="1"/>
</dbReference>
<dbReference type="PROSITE" id="PS00109">
    <property type="entry name" value="PROTEIN_KINASE_TYR"/>
    <property type="match status" value="1"/>
</dbReference>
<dbReference type="PROSITE" id="PS00107">
    <property type="entry name" value="PROTEIN_KINASE_ATP"/>
    <property type="match status" value="1"/>
</dbReference>
<dbReference type="PIRSF" id="PIRSF000636">
    <property type="entry name" value="TyrPK_Jak"/>
    <property type="match status" value="1"/>
</dbReference>
<dbReference type="CDD" id="cd14473">
    <property type="entry name" value="FERM_B-lobe"/>
    <property type="match status" value="1"/>
</dbReference>
<dbReference type="PRINTS" id="PR01824">
    <property type="entry name" value="JANUSKINASE1"/>
</dbReference>
<dbReference type="GO" id="GO:0005131">
    <property type="term" value="F:growth hormone receptor binding"/>
    <property type="evidence" value="ECO:0007669"/>
    <property type="project" value="TreeGrafter"/>
</dbReference>
<evidence type="ECO:0000259" key="15">
    <source>
        <dbReference type="PROSITE" id="PS50057"/>
    </source>
</evidence>
<dbReference type="Pfam" id="PF18379">
    <property type="entry name" value="FERM_F1"/>
    <property type="match status" value="1"/>
</dbReference>
<dbReference type="Ensembl" id="ENSOKIT00005085970.1">
    <property type="protein sequence ID" value="ENSOKIP00005080688.1"/>
    <property type="gene ID" value="ENSOKIG00005033402.1"/>
</dbReference>
<gene>
    <name evidence="16" type="primary">JAK1</name>
</gene>
<feature type="active site" description="Proton acceptor" evidence="11">
    <location>
        <position position="915"/>
    </location>
</feature>
<dbReference type="PRINTS" id="PR01823">
    <property type="entry name" value="JANUSKINASE"/>
</dbReference>
<accession>A0A8C7J0S9</accession>
<keyword evidence="8" id="KW-0727">SH2 domain</keyword>
<dbReference type="SMART" id="SM00295">
    <property type="entry name" value="B41"/>
    <property type="match status" value="1"/>
</dbReference>
<dbReference type="Pfam" id="PF17887">
    <property type="entry name" value="Jak1_Phl"/>
    <property type="match status" value="1"/>
</dbReference>
<evidence type="ECO:0000256" key="6">
    <source>
        <dbReference type="ARBA" id="ARBA00022777"/>
    </source>
</evidence>
<dbReference type="InterPro" id="IPR036860">
    <property type="entry name" value="SH2_dom_sf"/>
</dbReference>
<dbReference type="InterPro" id="IPR041046">
    <property type="entry name" value="FERM_F2"/>
</dbReference>
<dbReference type="PANTHER" id="PTHR45807">
    <property type="entry name" value="TYROSINE-PROTEIN KINASE HOPSCOTCH"/>
    <property type="match status" value="1"/>
</dbReference>
<dbReference type="AlphaFoldDB" id="A0A8C7J0S9"/>
<dbReference type="SMART" id="SM00219">
    <property type="entry name" value="TyrKc"/>
    <property type="match status" value="1"/>
</dbReference>
<dbReference type="InterPro" id="IPR016251">
    <property type="entry name" value="Tyr_kinase_non-rcpt_Jak/Tyk2"/>
</dbReference>
<dbReference type="PANTHER" id="PTHR45807:SF5">
    <property type="entry name" value="TYROSINE-PROTEIN KINASE JAK1"/>
    <property type="match status" value="1"/>
</dbReference>
<dbReference type="InterPro" id="IPR020635">
    <property type="entry name" value="Tyr_kinase_cat_dom"/>
</dbReference>
<dbReference type="InterPro" id="IPR041381">
    <property type="entry name" value="JAK1-3/TYK2_PHL_dom"/>
</dbReference>
<evidence type="ECO:0000256" key="11">
    <source>
        <dbReference type="PIRSR" id="PIRSR000636-1"/>
    </source>
</evidence>
<dbReference type="PRINTS" id="PR00109">
    <property type="entry name" value="TYRKINASE"/>
</dbReference>
<dbReference type="GO" id="GO:0019221">
    <property type="term" value="P:cytokine-mediated signaling pathway"/>
    <property type="evidence" value="ECO:0007669"/>
    <property type="project" value="TreeGrafter"/>
</dbReference>
<evidence type="ECO:0000256" key="5">
    <source>
        <dbReference type="ARBA" id="ARBA00022741"/>
    </source>
</evidence>
<name>A0A8C7J0S9_ONCKI</name>
<feature type="binding site" evidence="12 13">
    <location>
        <position position="837"/>
    </location>
    <ligand>
        <name>ATP</name>
        <dbReference type="ChEBI" id="CHEBI:30616"/>
    </ligand>
</feature>
<dbReference type="GO" id="GO:0030154">
    <property type="term" value="P:cell differentiation"/>
    <property type="evidence" value="ECO:0007669"/>
    <property type="project" value="TreeGrafter"/>
</dbReference>
<dbReference type="GO" id="GO:0060397">
    <property type="term" value="P:growth hormone receptor signaling pathway via JAK-STAT"/>
    <property type="evidence" value="ECO:0007669"/>
    <property type="project" value="TreeGrafter"/>
</dbReference>
<dbReference type="Pfam" id="PF21990">
    <property type="entry name" value="SH2_1"/>
    <property type="match status" value="1"/>
</dbReference>
<dbReference type="GeneTree" id="ENSGT00940000157092"/>
<reference evidence="16" key="1">
    <citation type="submission" date="2025-08" db="UniProtKB">
        <authorList>
            <consortium name="Ensembl"/>
        </authorList>
    </citation>
    <scope>IDENTIFICATION</scope>
</reference>
<dbReference type="Pfam" id="PF18377">
    <property type="entry name" value="FERM_F2"/>
    <property type="match status" value="1"/>
</dbReference>
<dbReference type="Gene3D" id="3.30.200.20">
    <property type="entry name" value="Phosphorylase Kinase, domain 1"/>
    <property type="match status" value="2"/>
</dbReference>
<keyword evidence="2" id="KW-0597">Phosphoprotein</keyword>
<dbReference type="GO" id="GO:0005524">
    <property type="term" value="F:ATP binding"/>
    <property type="evidence" value="ECO:0007669"/>
    <property type="project" value="UniProtKB-UniRule"/>
</dbReference>
<evidence type="ECO:0000256" key="8">
    <source>
        <dbReference type="ARBA" id="ARBA00022999"/>
    </source>
</evidence>
<comment type="catalytic activity">
    <reaction evidence="10">
        <text>L-tyrosyl-[protein] + ATP = O-phospho-L-tyrosyl-[protein] + ADP + H(+)</text>
        <dbReference type="Rhea" id="RHEA:10596"/>
        <dbReference type="Rhea" id="RHEA-COMP:10136"/>
        <dbReference type="Rhea" id="RHEA-COMP:20101"/>
        <dbReference type="ChEBI" id="CHEBI:15378"/>
        <dbReference type="ChEBI" id="CHEBI:30616"/>
        <dbReference type="ChEBI" id="CHEBI:46858"/>
        <dbReference type="ChEBI" id="CHEBI:61978"/>
        <dbReference type="ChEBI" id="CHEBI:456216"/>
        <dbReference type="EC" id="2.7.10.2"/>
    </reaction>
</comment>
<organism evidence="16 17">
    <name type="scientific">Oncorhynchus kisutch</name>
    <name type="common">Coho salmon</name>
    <name type="synonym">Salmo kisutch</name>
    <dbReference type="NCBI Taxonomy" id="8019"/>
    <lineage>
        <taxon>Eukaryota</taxon>
        <taxon>Metazoa</taxon>
        <taxon>Chordata</taxon>
        <taxon>Craniata</taxon>
        <taxon>Vertebrata</taxon>
        <taxon>Euteleostomi</taxon>
        <taxon>Actinopterygii</taxon>
        <taxon>Neopterygii</taxon>
        <taxon>Teleostei</taxon>
        <taxon>Protacanthopterygii</taxon>
        <taxon>Salmoniformes</taxon>
        <taxon>Salmonidae</taxon>
        <taxon>Salmoninae</taxon>
        <taxon>Oncorhynchus</taxon>
    </lineage>
</organism>
<dbReference type="InterPro" id="IPR000980">
    <property type="entry name" value="SH2"/>
</dbReference>
<evidence type="ECO:0000256" key="3">
    <source>
        <dbReference type="ARBA" id="ARBA00022679"/>
    </source>
</evidence>
<keyword evidence="4" id="KW-0677">Repeat</keyword>
<dbReference type="InterPro" id="IPR001245">
    <property type="entry name" value="Ser-Thr/Tyr_kinase_cat_dom"/>
</dbReference>
<keyword evidence="7 12" id="KW-0067">ATP-binding</keyword>